<name>A0A9X9YWG5_9BRAD</name>
<dbReference type="RefSeq" id="WP_224517502.1">
    <property type="nucleotide sequence ID" value="NZ_CP088280.1"/>
</dbReference>
<sequence length="244" mass="27376">MKELGSCVPPISAEHIISDSVCRVLMGDGEFSISGVPWLEAGETKIMAPPQAKCLCTKHNSALSPLDASAHYFFTSLKSYLEHDAGSRHAILSGHDLERWVLKTAKAAAVSRNLARGRQRLSGAFSRDEAILDMLDDPRHWPEGAGLYCTMNTGDIAENTPRFQFQPLTDDHDEIKALATNIMGFRFELLLEAPELSKHPSLIGARYRPSRILISYPTSTNWVTLSWEDDKKHEEMTVQWLQRR</sequence>
<protein>
    <submittedName>
        <fullName evidence="1">Uncharacterized protein</fullName>
    </submittedName>
</protein>
<dbReference type="EMBL" id="CP088280">
    <property type="protein sequence ID" value="UGX95270.1"/>
    <property type="molecule type" value="Genomic_DNA"/>
</dbReference>
<proteinExistence type="predicted"/>
<gene>
    <name evidence="1" type="ORF">G6321_00009050</name>
</gene>
<dbReference type="Proteomes" id="UP000564836">
    <property type="component" value="Chromosome"/>
</dbReference>
<reference evidence="1 2" key="2">
    <citation type="journal article" date="2022" name="Int. J. Syst. Evol. Microbiol.">
        <title>Strains of Bradyrhizobium barranii sp. nov. associated with legumes native to Canada are symbionts of soybeans and belong to different subspecies (subsp. barranii subsp. nov. and subsp. apii subsp. nov.) and symbiovars (sv. glycinearum and sv. septentrionale).</title>
        <authorList>
            <person name="Bromfield E.S.P."/>
            <person name="Cloutier S."/>
            <person name="Wasai-Hara S."/>
            <person name="Minamisawa K."/>
        </authorList>
    </citation>
    <scope>NUCLEOTIDE SEQUENCE [LARGE SCALE GENOMIC DNA]</scope>
    <source>
        <strain evidence="1 2">323S2</strain>
    </source>
</reference>
<evidence type="ECO:0000313" key="2">
    <source>
        <dbReference type="Proteomes" id="UP000564836"/>
    </source>
</evidence>
<evidence type="ECO:0000313" key="1">
    <source>
        <dbReference type="EMBL" id="UGX95270.1"/>
    </source>
</evidence>
<organism evidence="1 2">
    <name type="scientific">Bradyrhizobium barranii subsp. barranii</name>
    <dbReference type="NCBI Taxonomy" id="2823807"/>
    <lineage>
        <taxon>Bacteria</taxon>
        <taxon>Pseudomonadati</taxon>
        <taxon>Pseudomonadota</taxon>
        <taxon>Alphaproteobacteria</taxon>
        <taxon>Hyphomicrobiales</taxon>
        <taxon>Nitrobacteraceae</taxon>
        <taxon>Bradyrhizobium</taxon>
        <taxon>Bradyrhizobium barranii</taxon>
    </lineage>
</organism>
<reference evidence="1 2" key="1">
    <citation type="journal article" date="2017" name="Syst. Appl. Microbiol.">
        <title>Soybeans inoculated with root zone soils of Canadian native legumes harbour diverse and novel Bradyrhizobium spp. that possess agricultural potential.</title>
        <authorList>
            <person name="Bromfield E.S.P."/>
            <person name="Cloutier S."/>
            <person name="Tambong J.T."/>
            <person name="Tran Thi T.V."/>
        </authorList>
    </citation>
    <scope>NUCLEOTIDE SEQUENCE [LARGE SCALE GENOMIC DNA]</scope>
    <source>
        <strain evidence="1 2">323S2</strain>
    </source>
</reference>
<accession>A0A9X9YWG5</accession>
<dbReference type="AlphaFoldDB" id="A0A9X9YWG5"/>